<feature type="transmembrane region" description="Helical" evidence="9">
    <location>
        <begin position="56"/>
        <end position="74"/>
    </location>
</feature>
<dbReference type="GO" id="GO:0005524">
    <property type="term" value="F:ATP binding"/>
    <property type="evidence" value="ECO:0007669"/>
    <property type="project" value="UniProtKB-KW"/>
</dbReference>
<dbReference type="Gene3D" id="1.20.1560.10">
    <property type="entry name" value="ABC transporter type 1, transmembrane domain"/>
    <property type="match status" value="1"/>
</dbReference>
<dbReference type="GO" id="GO:0016887">
    <property type="term" value="F:ATP hydrolysis activity"/>
    <property type="evidence" value="ECO:0007669"/>
    <property type="project" value="InterPro"/>
</dbReference>
<protein>
    <submittedName>
        <fullName evidence="12">Unannotated protein</fullName>
    </submittedName>
</protein>
<reference evidence="12" key="1">
    <citation type="submission" date="2020-05" db="EMBL/GenBank/DDBJ databases">
        <authorList>
            <person name="Chiriac C."/>
            <person name="Salcher M."/>
            <person name="Ghai R."/>
            <person name="Kavagutti S V."/>
        </authorList>
    </citation>
    <scope>NUCLEOTIDE SEQUENCE</scope>
</reference>
<dbReference type="CDD" id="cd18547">
    <property type="entry name" value="ABC_6TM_Tm288_like"/>
    <property type="match status" value="1"/>
</dbReference>
<dbReference type="InterPro" id="IPR027417">
    <property type="entry name" value="P-loop_NTPase"/>
</dbReference>
<dbReference type="PROSITE" id="PS00211">
    <property type="entry name" value="ABC_TRANSPORTER_1"/>
    <property type="match status" value="1"/>
</dbReference>
<feature type="domain" description="ABC transmembrane type-1" evidence="11">
    <location>
        <begin position="59"/>
        <end position="382"/>
    </location>
</feature>
<evidence type="ECO:0000256" key="7">
    <source>
        <dbReference type="ARBA" id="ARBA00023136"/>
    </source>
</evidence>
<keyword evidence="3 9" id="KW-0812">Transmembrane</keyword>
<dbReference type="PROSITE" id="PS50893">
    <property type="entry name" value="ABC_TRANSPORTER_2"/>
    <property type="match status" value="1"/>
</dbReference>
<dbReference type="GO" id="GO:0016020">
    <property type="term" value="C:membrane"/>
    <property type="evidence" value="ECO:0007669"/>
    <property type="project" value="UniProtKB-SubCell"/>
</dbReference>
<organism evidence="12">
    <name type="scientific">freshwater metagenome</name>
    <dbReference type="NCBI Taxonomy" id="449393"/>
    <lineage>
        <taxon>unclassified sequences</taxon>
        <taxon>metagenomes</taxon>
        <taxon>ecological metagenomes</taxon>
    </lineage>
</organism>
<keyword evidence="2" id="KW-0813">Transport</keyword>
<dbReference type="Pfam" id="PF00005">
    <property type="entry name" value="ABC_tran"/>
    <property type="match status" value="1"/>
</dbReference>
<dbReference type="AlphaFoldDB" id="A0A6J7ILH1"/>
<feature type="region of interest" description="Disordered" evidence="8">
    <location>
        <begin position="1"/>
        <end position="32"/>
    </location>
</feature>
<evidence type="ECO:0000256" key="3">
    <source>
        <dbReference type="ARBA" id="ARBA00022692"/>
    </source>
</evidence>
<dbReference type="SUPFAM" id="SSF52540">
    <property type="entry name" value="P-loop containing nucleoside triphosphate hydrolases"/>
    <property type="match status" value="1"/>
</dbReference>
<dbReference type="InterPro" id="IPR003593">
    <property type="entry name" value="AAA+_ATPase"/>
</dbReference>
<dbReference type="SUPFAM" id="SSF90123">
    <property type="entry name" value="ABC transporter transmembrane region"/>
    <property type="match status" value="1"/>
</dbReference>
<evidence type="ECO:0000256" key="1">
    <source>
        <dbReference type="ARBA" id="ARBA00004141"/>
    </source>
</evidence>
<dbReference type="InterPro" id="IPR017871">
    <property type="entry name" value="ABC_transporter-like_CS"/>
</dbReference>
<feature type="transmembrane region" description="Helical" evidence="9">
    <location>
        <begin position="139"/>
        <end position="161"/>
    </location>
</feature>
<keyword evidence="7 9" id="KW-0472">Membrane</keyword>
<dbReference type="EMBL" id="CAFBNF010000014">
    <property type="protein sequence ID" value="CAB4931192.1"/>
    <property type="molecule type" value="Genomic_DNA"/>
</dbReference>
<dbReference type="PANTHER" id="PTHR43394:SF1">
    <property type="entry name" value="ATP-BINDING CASSETTE SUB-FAMILY B MEMBER 10, MITOCHONDRIAL"/>
    <property type="match status" value="1"/>
</dbReference>
<dbReference type="InterPro" id="IPR003439">
    <property type="entry name" value="ABC_transporter-like_ATP-bd"/>
</dbReference>
<dbReference type="PANTHER" id="PTHR43394">
    <property type="entry name" value="ATP-DEPENDENT PERMEASE MDL1, MITOCHONDRIAL"/>
    <property type="match status" value="1"/>
</dbReference>
<dbReference type="InterPro" id="IPR039421">
    <property type="entry name" value="Type_1_exporter"/>
</dbReference>
<keyword evidence="6 9" id="KW-1133">Transmembrane helix</keyword>
<evidence type="ECO:0000259" key="10">
    <source>
        <dbReference type="PROSITE" id="PS50893"/>
    </source>
</evidence>
<dbReference type="FunFam" id="3.40.50.300:FF:000287">
    <property type="entry name" value="Multidrug ABC transporter ATP-binding protein"/>
    <property type="match status" value="1"/>
</dbReference>
<dbReference type="InterPro" id="IPR011527">
    <property type="entry name" value="ABC1_TM_dom"/>
</dbReference>
<keyword evidence="5" id="KW-0067">ATP-binding</keyword>
<sequence length="662" mass="72394">MSMLRPGGPGAPGGAPTRGPMGGGPPGMSMVPSAERAHDFTASLRRFTDRLRPERAVVVGVFVLGSVSVFFTVLGPKILGNATNVLFDGVVSLRIPAGMTQAQAVEALRAQGQDRQADMVAAMTLTPGQGVDFTALGRLLALAVVLYFVGSLLSWAQNYLMAGVTQRTMYRLREDVDAKLGRLPLRYFDSTPRGDLLSRVTNDIDNISTTLQQTLTQMVTALLTVVGVLAMMVWISPLLALVSVLTVPLSFVATMLISRRSKPHFINQWTWTGKLNSHVEEMFSGHELVRVYGHRDEAIANFDTANEQMYESSFRAQFVSGMIQPALTLVSNLNYVAIAVFGGLRVASGAMSLGDVQAFIQYSRQFTMPITQIAGVANLLQSGAASAERVFELLDAPEQEPDDVDAVPVADPSGRITFENIRFRYREDTPLIDDLSLAVEPGQTIAIVGPTGAGKTTLVNLLMRFYEVQAGRILIDGIDTREATREQVRRCFGMVLQETWLVEGTIHDNIAYGAEWATDDDVRRAATASYADHFIRTLPDGYQTRLTEQGENVSAGERQLLTIARAFLADPAVLILDEATSSVDTRTEVLIQRAMADLRQGRTSFVIAHRLSTIRNADVILVMNRGSIVEQGSHDELMAREGFYFDLYESQFSESPDDVARG</sequence>
<comment type="subcellular location">
    <subcellularLocation>
        <location evidence="1">Membrane</location>
        <topology evidence="1">Multi-pass membrane protein</topology>
    </subcellularLocation>
</comment>
<evidence type="ECO:0000256" key="2">
    <source>
        <dbReference type="ARBA" id="ARBA00022448"/>
    </source>
</evidence>
<dbReference type="PROSITE" id="PS50929">
    <property type="entry name" value="ABC_TM1F"/>
    <property type="match status" value="1"/>
</dbReference>
<dbReference type="InterPro" id="IPR036640">
    <property type="entry name" value="ABC1_TM_sf"/>
</dbReference>
<name>A0A6J7ILH1_9ZZZZ</name>
<evidence type="ECO:0000256" key="9">
    <source>
        <dbReference type="SAM" id="Phobius"/>
    </source>
</evidence>
<dbReference type="GO" id="GO:0015421">
    <property type="term" value="F:ABC-type oligopeptide transporter activity"/>
    <property type="evidence" value="ECO:0007669"/>
    <property type="project" value="TreeGrafter"/>
</dbReference>
<dbReference type="Pfam" id="PF00664">
    <property type="entry name" value="ABC_membrane"/>
    <property type="match status" value="1"/>
</dbReference>
<gene>
    <name evidence="12" type="ORF">UFOPK3773_00250</name>
    <name evidence="13" type="ORF">UFOPK3992_00580</name>
</gene>
<dbReference type="SMART" id="SM00382">
    <property type="entry name" value="AAA"/>
    <property type="match status" value="1"/>
</dbReference>
<keyword evidence="4" id="KW-0547">Nucleotide-binding</keyword>
<evidence type="ECO:0000256" key="8">
    <source>
        <dbReference type="SAM" id="MobiDB-lite"/>
    </source>
</evidence>
<dbReference type="CDD" id="cd03254">
    <property type="entry name" value="ABCC_Glucan_exporter_like"/>
    <property type="match status" value="1"/>
</dbReference>
<evidence type="ECO:0000256" key="4">
    <source>
        <dbReference type="ARBA" id="ARBA00022741"/>
    </source>
</evidence>
<evidence type="ECO:0000256" key="5">
    <source>
        <dbReference type="ARBA" id="ARBA00022840"/>
    </source>
</evidence>
<feature type="domain" description="ABC transporter" evidence="10">
    <location>
        <begin position="416"/>
        <end position="650"/>
    </location>
</feature>
<proteinExistence type="predicted"/>
<dbReference type="EMBL" id="CAFBOZ010000064">
    <property type="protein sequence ID" value="CAB5000084.1"/>
    <property type="molecule type" value="Genomic_DNA"/>
</dbReference>
<accession>A0A6J7ILH1</accession>
<dbReference type="Gene3D" id="3.40.50.300">
    <property type="entry name" value="P-loop containing nucleotide triphosphate hydrolases"/>
    <property type="match status" value="1"/>
</dbReference>
<evidence type="ECO:0000256" key="6">
    <source>
        <dbReference type="ARBA" id="ARBA00022989"/>
    </source>
</evidence>
<evidence type="ECO:0000313" key="12">
    <source>
        <dbReference type="EMBL" id="CAB4931192.1"/>
    </source>
</evidence>
<evidence type="ECO:0000259" key="11">
    <source>
        <dbReference type="PROSITE" id="PS50929"/>
    </source>
</evidence>
<evidence type="ECO:0000313" key="13">
    <source>
        <dbReference type="EMBL" id="CAB5000084.1"/>
    </source>
</evidence>